<evidence type="ECO:0000256" key="2">
    <source>
        <dbReference type="SAM" id="MobiDB-lite"/>
    </source>
</evidence>
<name>A0A127P5J2_9BURK</name>
<evidence type="ECO:0000256" key="1">
    <source>
        <dbReference type="NCBIfam" id="TIGR03398"/>
    </source>
</evidence>
<dbReference type="NCBIfam" id="TIGR03398">
    <property type="entry name" value="plc_access_R"/>
    <property type="match status" value="1"/>
</dbReference>
<dbReference type="RefSeq" id="WP_082814518.1">
    <property type="nucleotide sequence ID" value="NZ_CP013232.1"/>
</dbReference>
<evidence type="ECO:0000313" key="4">
    <source>
        <dbReference type="Proteomes" id="UP000072421"/>
    </source>
</evidence>
<dbReference type="PATRIC" id="fig|158899.10.peg.368"/>
<dbReference type="EMBL" id="CP013232">
    <property type="protein sequence ID" value="AMO93099.1"/>
    <property type="molecule type" value="Genomic_DNA"/>
</dbReference>
<dbReference type="AlphaFoldDB" id="A0A127P5J2"/>
<dbReference type="OrthoDB" id="9030356at2"/>
<organism evidence="3">
    <name type="scientific">Collimonas fungivorans</name>
    <dbReference type="NCBI Taxonomy" id="158899"/>
    <lineage>
        <taxon>Bacteria</taxon>
        <taxon>Pseudomonadati</taxon>
        <taxon>Pseudomonadota</taxon>
        <taxon>Betaproteobacteria</taxon>
        <taxon>Burkholderiales</taxon>
        <taxon>Oxalobacteraceae</taxon>
        <taxon>Collimonas</taxon>
    </lineage>
</organism>
<dbReference type="InterPro" id="IPR017769">
    <property type="entry name" value="PLipase_C_acessory_PlcR"/>
</dbReference>
<accession>A0A127P5J2</accession>
<reference evidence="3 4" key="1">
    <citation type="submission" date="2015-11" db="EMBL/GenBank/DDBJ databases">
        <title>Exploring the genomic traits of fungus-feeding bacterial genus Collimonas.</title>
        <authorList>
            <person name="Song C."/>
            <person name="Schmidt R."/>
            <person name="de Jager V."/>
            <person name="Krzyzanowska D."/>
            <person name="Jongedijk E."/>
            <person name="Cankar K."/>
            <person name="Beekwilder J."/>
            <person name="van Veen A."/>
            <person name="de Boer W."/>
            <person name="van Veen J.A."/>
            <person name="Garbeva P."/>
        </authorList>
    </citation>
    <scope>NUCLEOTIDE SEQUENCE [LARGE SCALE GENOMIC DNA]</scope>
    <source>
        <strain evidence="3 4">Ter6</strain>
    </source>
</reference>
<evidence type="ECO:0000313" key="3">
    <source>
        <dbReference type="EMBL" id="AMO93099.1"/>
    </source>
</evidence>
<proteinExistence type="predicted"/>
<sequence length="238" mass="25685">MAQPKLIWGAVVLLVVVGTLAMAWSSGDDSTPSPAAKAPEQISAANKGAVPTAEAPSSRNTVAGPAERSLNVAALRRELAGRADGEAEVNRILSFARFQDQVSAYGENRKSLSDKDRRAEAQNILNALPDHVARKEIMPIQAKAMSIALLQDSEPDLATRNTAIQNVQQQWNDYARQTVGQSPAQDPRHQIYDQQSLQIVQRVQAAVPDAVQQQAVIAQQLQALRSRLYDNAPAAAAH</sequence>
<feature type="region of interest" description="Disordered" evidence="2">
    <location>
        <begin position="46"/>
        <end position="65"/>
    </location>
</feature>
<protein>
    <recommendedName>
        <fullName evidence="1">Phospholipase C accessory protein PlcR</fullName>
    </recommendedName>
</protein>
<gene>
    <name evidence="3" type="primary">plcR</name>
    <name evidence="3" type="ORF">CFter6_0368</name>
</gene>
<dbReference type="Proteomes" id="UP000072421">
    <property type="component" value="Chromosome"/>
</dbReference>